<organism evidence="6 7">
    <name type="scientific">Croceibacterium selenioxidans</name>
    <dbReference type="NCBI Taxonomy" id="2838833"/>
    <lineage>
        <taxon>Bacteria</taxon>
        <taxon>Pseudomonadati</taxon>
        <taxon>Pseudomonadota</taxon>
        <taxon>Alphaproteobacteria</taxon>
        <taxon>Sphingomonadales</taxon>
        <taxon>Erythrobacteraceae</taxon>
        <taxon>Croceibacterium</taxon>
    </lineage>
</organism>
<keyword evidence="3" id="KW-0732">Signal</keyword>
<dbReference type="Pfam" id="PF06629">
    <property type="entry name" value="MipA"/>
    <property type="match status" value="1"/>
</dbReference>
<gene>
    <name evidence="6" type="ORF">KK137_10430</name>
</gene>
<comment type="subcellular location">
    <subcellularLocation>
        <location evidence="1">Cell outer membrane</location>
    </subcellularLocation>
</comment>
<proteinExistence type="inferred from homology"/>
<dbReference type="InterPro" id="IPR010583">
    <property type="entry name" value="MipA"/>
</dbReference>
<name>A0ABS5W4S2_9SPHN</name>
<comment type="similarity">
    <text evidence="2">Belongs to the MipA/OmpV family.</text>
</comment>
<evidence type="ECO:0000313" key="6">
    <source>
        <dbReference type="EMBL" id="MBT2134751.1"/>
    </source>
</evidence>
<keyword evidence="7" id="KW-1185">Reference proteome</keyword>
<dbReference type="PANTHER" id="PTHR38776:SF1">
    <property type="entry name" value="MLTA-INTERACTING PROTEIN-RELATED"/>
    <property type="match status" value="1"/>
</dbReference>
<comment type="caution">
    <text evidence="6">The sequence shown here is derived from an EMBL/GenBank/DDBJ whole genome shotgun (WGS) entry which is preliminary data.</text>
</comment>
<evidence type="ECO:0000256" key="3">
    <source>
        <dbReference type="ARBA" id="ARBA00022729"/>
    </source>
</evidence>
<evidence type="ECO:0000256" key="1">
    <source>
        <dbReference type="ARBA" id="ARBA00004442"/>
    </source>
</evidence>
<keyword evidence="5" id="KW-0998">Cell outer membrane</keyword>
<accession>A0ABS5W4S2</accession>
<dbReference type="RefSeq" id="WP_214536376.1">
    <property type="nucleotide sequence ID" value="NZ_JAHFVK010000002.1"/>
</dbReference>
<protein>
    <submittedName>
        <fullName evidence="6">MipA/OmpV family protein</fullName>
    </submittedName>
</protein>
<dbReference type="EMBL" id="JAHFVK010000002">
    <property type="protein sequence ID" value="MBT2134751.1"/>
    <property type="molecule type" value="Genomic_DNA"/>
</dbReference>
<evidence type="ECO:0000313" key="7">
    <source>
        <dbReference type="Proteomes" id="UP000811255"/>
    </source>
</evidence>
<dbReference type="Proteomes" id="UP000811255">
    <property type="component" value="Unassembled WGS sequence"/>
</dbReference>
<reference evidence="6 7" key="1">
    <citation type="submission" date="2021-05" db="EMBL/GenBank/DDBJ databases">
        <title>Croceibacterium sp. LX-88 genome sequence.</title>
        <authorList>
            <person name="Luo X."/>
        </authorList>
    </citation>
    <scope>NUCLEOTIDE SEQUENCE [LARGE SCALE GENOMIC DNA]</scope>
    <source>
        <strain evidence="6 7">LX-88</strain>
    </source>
</reference>
<evidence type="ECO:0000256" key="2">
    <source>
        <dbReference type="ARBA" id="ARBA00005722"/>
    </source>
</evidence>
<dbReference type="PANTHER" id="PTHR38776">
    <property type="entry name" value="MLTA-INTERACTING PROTEIN-RELATED"/>
    <property type="match status" value="1"/>
</dbReference>
<sequence length="255" mass="27830">MPAAAQDEDASQEVKEPRRYRLTGGIQFFPRYPGSDELQPSPMINFDAVRGDDPFKFEAPDDGFGIEIINVGGFAFGPILNFEDSRTAKDVGAELPKVGFSFEAGAVIKYDLGDHFRIRGEIRKGLTGHKGWVGTAGADVILRDHDKWLFSIGPRLTWSDNRYQDAYFSVAPADAGPSGLPAFDANGGIQAYGATASFLTQFSEKLGIEVFAKYDRLTGDAANSPIVETFGSRDQFAGGLALTYTFRDANLDKMF</sequence>
<evidence type="ECO:0000256" key="5">
    <source>
        <dbReference type="ARBA" id="ARBA00023237"/>
    </source>
</evidence>
<keyword evidence="4" id="KW-0472">Membrane</keyword>
<evidence type="ECO:0000256" key="4">
    <source>
        <dbReference type="ARBA" id="ARBA00023136"/>
    </source>
</evidence>